<dbReference type="Pfam" id="PF00107">
    <property type="entry name" value="ADH_zinc_N"/>
    <property type="match status" value="1"/>
</dbReference>
<dbReference type="GO" id="GO:0070402">
    <property type="term" value="F:NADPH binding"/>
    <property type="evidence" value="ECO:0007669"/>
    <property type="project" value="TreeGrafter"/>
</dbReference>
<dbReference type="InterPro" id="IPR011032">
    <property type="entry name" value="GroES-like_sf"/>
</dbReference>
<name>A0A9W8B8A4_9FUNG</name>
<evidence type="ECO:0000256" key="1">
    <source>
        <dbReference type="ARBA" id="ARBA00022857"/>
    </source>
</evidence>
<dbReference type="InterPro" id="IPR013149">
    <property type="entry name" value="ADH-like_C"/>
</dbReference>
<feature type="region of interest" description="Disordered" evidence="3">
    <location>
        <begin position="1"/>
        <end position="57"/>
    </location>
</feature>
<dbReference type="PANTHER" id="PTHR48106">
    <property type="entry name" value="QUINONE OXIDOREDUCTASE PIG3-RELATED"/>
    <property type="match status" value="1"/>
</dbReference>
<dbReference type="SMART" id="SM00829">
    <property type="entry name" value="PKS_ER"/>
    <property type="match status" value="1"/>
</dbReference>
<dbReference type="PANTHER" id="PTHR48106:SF13">
    <property type="entry name" value="QUINONE OXIDOREDUCTASE-RELATED"/>
    <property type="match status" value="1"/>
</dbReference>
<dbReference type="EMBL" id="JANBQB010000154">
    <property type="protein sequence ID" value="KAJ1980757.1"/>
    <property type="molecule type" value="Genomic_DNA"/>
</dbReference>
<dbReference type="SUPFAM" id="SSF50129">
    <property type="entry name" value="GroES-like"/>
    <property type="match status" value="1"/>
</dbReference>
<dbReference type="Proteomes" id="UP001151582">
    <property type="component" value="Unassembled WGS sequence"/>
</dbReference>
<dbReference type="SUPFAM" id="SSF51735">
    <property type="entry name" value="NAD(P)-binding Rossmann-fold domains"/>
    <property type="match status" value="1"/>
</dbReference>
<evidence type="ECO:0000256" key="3">
    <source>
        <dbReference type="SAM" id="MobiDB-lite"/>
    </source>
</evidence>
<feature type="region of interest" description="Disordered" evidence="3">
    <location>
        <begin position="140"/>
        <end position="160"/>
    </location>
</feature>
<keyword evidence="6" id="KW-1185">Reference proteome</keyword>
<sequence length="555" mass="59309">MFSPYQTTSGALPRVGSDDRLLPSGGASLVAPLPRPRSTEMAASSNPGPSPPLDSHMTVDSCSIAHLLNDSAPVSASDCPIEQCQPPKAIDTPPTSPTAPSLASASVTSTATLISLAPTVHTTTSIKSRPTSFFRKIMPATSRPLSQHPSDKPNSEKSAFNCQPTHTNAAGKDACKMPSMSQMLSSPLRTLERFCSPQKPYATGASPTSPSASRIAQSMRCPSRCQGSPLAQDRMKAIRIEGFGDIDVFQFVEMPVPKLHPRCLLVRNEFIGVNYVDILHRKGDFPIALPTVLGREGAGTVVAVGEKLQDQFAVGDRVAYLGNFTYAEYVCVCTKAVYKLPPSIPFDAAAAVLLQGIMALSMVTDAYTVKAGDWVVVTAAAGGTGSILVQLCKNLGAKVIGITSSVEKAQAARQIGADHALLYDQPDLIQEVKRITFGKGAEVVFDGVGRDMFATCLQCCRRCGHLVEFGCCSGKMPPIDIGCLSRDNVKLVRPTLFNYIPNQSQFERLADQLFGLIACGQLVPKIHKVYPICAVGQAHYDLMSRKTVGKLLLKP</sequence>
<feature type="domain" description="Enoyl reductase (ER)" evidence="4">
    <location>
        <begin position="244"/>
        <end position="553"/>
    </location>
</feature>
<gene>
    <name evidence="5" type="ORF">H4R34_002339</name>
</gene>
<dbReference type="InterPro" id="IPR013154">
    <property type="entry name" value="ADH-like_N"/>
</dbReference>
<organism evidence="5 6">
    <name type="scientific">Dimargaris verticillata</name>
    <dbReference type="NCBI Taxonomy" id="2761393"/>
    <lineage>
        <taxon>Eukaryota</taxon>
        <taxon>Fungi</taxon>
        <taxon>Fungi incertae sedis</taxon>
        <taxon>Zoopagomycota</taxon>
        <taxon>Kickxellomycotina</taxon>
        <taxon>Dimargaritomycetes</taxon>
        <taxon>Dimargaritales</taxon>
        <taxon>Dimargaritaceae</taxon>
        <taxon>Dimargaris</taxon>
    </lineage>
</organism>
<dbReference type="InterPro" id="IPR036291">
    <property type="entry name" value="NAD(P)-bd_dom_sf"/>
</dbReference>
<evidence type="ECO:0000313" key="6">
    <source>
        <dbReference type="Proteomes" id="UP001151582"/>
    </source>
</evidence>
<dbReference type="OrthoDB" id="48317at2759"/>
<dbReference type="Gene3D" id="3.90.180.10">
    <property type="entry name" value="Medium-chain alcohol dehydrogenases, catalytic domain"/>
    <property type="match status" value="1"/>
</dbReference>
<proteinExistence type="predicted"/>
<dbReference type="InterPro" id="IPR047618">
    <property type="entry name" value="QOR-like"/>
</dbReference>
<feature type="compositionally biased region" description="Polar residues" evidence="3">
    <location>
        <begin position="1"/>
        <end position="10"/>
    </location>
</feature>
<accession>A0A9W8B8A4</accession>
<dbReference type="AlphaFoldDB" id="A0A9W8B8A4"/>
<dbReference type="InterPro" id="IPR020843">
    <property type="entry name" value="ER"/>
</dbReference>
<dbReference type="GO" id="GO:0003960">
    <property type="term" value="F:quinone reductase (NADPH) activity"/>
    <property type="evidence" value="ECO:0007669"/>
    <property type="project" value="InterPro"/>
</dbReference>
<comment type="caution">
    <text evidence="5">The sequence shown here is derived from an EMBL/GenBank/DDBJ whole genome shotgun (WGS) entry which is preliminary data.</text>
</comment>
<dbReference type="Pfam" id="PF08240">
    <property type="entry name" value="ADH_N"/>
    <property type="match status" value="1"/>
</dbReference>
<dbReference type="GO" id="GO:0005829">
    <property type="term" value="C:cytosol"/>
    <property type="evidence" value="ECO:0007669"/>
    <property type="project" value="TreeGrafter"/>
</dbReference>
<evidence type="ECO:0000259" key="4">
    <source>
        <dbReference type="SMART" id="SM00829"/>
    </source>
</evidence>
<protein>
    <recommendedName>
        <fullName evidence="4">Enoyl reductase (ER) domain-containing protein</fullName>
    </recommendedName>
</protein>
<evidence type="ECO:0000256" key="2">
    <source>
        <dbReference type="ARBA" id="ARBA00023002"/>
    </source>
</evidence>
<reference evidence="5" key="1">
    <citation type="submission" date="2022-07" db="EMBL/GenBank/DDBJ databases">
        <title>Phylogenomic reconstructions and comparative analyses of Kickxellomycotina fungi.</title>
        <authorList>
            <person name="Reynolds N.K."/>
            <person name="Stajich J.E."/>
            <person name="Barry K."/>
            <person name="Grigoriev I.V."/>
            <person name="Crous P."/>
            <person name="Smith M.E."/>
        </authorList>
    </citation>
    <scope>NUCLEOTIDE SEQUENCE</scope>
    <source>
        <strain evidence="5">RSA 567</strain>
    </source>
</reference>
<dbReference type="CDD" id="cd05286">
    <property type="entry name" value="QOR2"/>
    <property type="match status" value="1"/>
</dbReference>
<keyword evidence="2" id="KW-0560">Oxidoreductase</keyword>
<keyword evidence="1" id="KW-0521">NADP</keyword>
<dbReference type="Gene3D" id="3.40.50.720">
    <property type="entry name" value="NAD(P)-binding Rossmann-like Domain"/>
    <property type="match status" value="1"/>
</dbReference>
<evidence type="ECO:0000313" key="5">
    <source>
        <dbReference type="EMBL" id="KAJ1980757.1"/>
    </source>
</evidence>
<dbReference type="GO" id="GO:0035925">
    <property type="term" value="F:mRNA 3'-UTR AU-rich region binding"/>
    <property type="evidence" value="ECO:0007669"/>
    <property type="project" value="TreeGrafter"/>
</dbReference>